<dbReference type="Gene3D" id="1.20.1510.10">
    <property type="entry name" value="Cation efflux protein transmembrane domain"/>
    <property type="match status" value="1"/>
</dbReference>
<dbReference type="GO" id="GO:0008324">
    <property type="term" value="F:monoatomic cation transmembrane transporter activity"/>
    <property type="evidence" value="ECO:0007669"/>
    <property type="project" value="InterPro"/>
</dbReference>
<evidence type="ECO:0000256" key="1">
    <source>
        <dbReference type="ARBA" id="ARBA00004141"/>
    </source>
</evidence>
<comment type="similarity">
    <text evidence="2">Belongs to the cation diffusion facilitator (CDF) transporter (TC 2.A.4) family.</text>
</comment>
<evidence type="ECO:0000313" key="11">
    <source>
        <dbReference type="Proteomes" id="UP000515819"/>
    </source>
</evidence>
<keyword evidence="6 7" id="KW-0472">Membrane</keyword>
<dbReference type="KEGG" id="wcp:H9Q76_08550"/>
<gene>
    <name evidence="10" type="ORF">H9Q76_08550</name>
</gene>
<feature type="domain" description="Cation efflux protein cytoplasmic" evidence="9">
    <location>
        <begin position="228"/>
        <end position="303"/>
    </location>
</feature>
<evidence type="ECO:0000256" key="7">
    <source>
        <dbReference type="SAM" id="Phobius"/>
    </source>
</evidence>
<evidence type="ECO:0000313" key="10">
    <source>
        <dbReference type="EMBL" id="QNL98796.1"/>
    </source>
</evidence>
<dbReference type="InterPro" id="IPR036837">
    <property type="entry name" value="Cation_efflux_CTD_sf"/>
</dbReference>
<dbReference type="PANTHER" id="PTHR43840">
    <property type="entry name" value="MITOCHONDRIAL METAL TRANSPORTER 1-RELATED"/>
    <property type="match status" value="1"/>
</dbReference>
<dbReference type="SUPFAM" id="SSF160240">
    <property type="entry name" value="Cation efflux protein cytoplasmic domain-like"/>
    <property type="match status" value="1"/>
</dbReference>
<protein>
    <submittedName>
        <fullName evidence="10">Cation transporter</fullName>
    </submittedName>
</protein>
<dbReference type="AlphaFoldDB" id="A0A7G9FJR5"/>
<dbReference type="Gene3D" id="3.30.70.1350">
    <property type="entry name" value="Cation efflux protein, cytoplasmic domain"/>
    <property type="match status" value="1"/>
</dbReference>
<evidence type="ECO:0000256" key="3">
    <source>
        <dbReference type="ARBA" id="ARBA00022448"/>
    </source>
</evidence>
<keyword evidence="5 7" id="KW-1133">Transmembrane helix</keyword>
<sequence length="388" mass="43046">MLEFLVHKCIKDADEIERPEVRKRYGFFSSIVGIICNVILFASKLAIGLIAGSISIVSDGVNNLSDCATCIVTMFGYKMAAKPADRDHPFGHGRMEYLTSLVIAAAVVAVGFELLRSSVEKVMHPERVTFSFLALLVLVLSMLVKIGMGVMNRKLGTKLSSSIMLATSKDSFSDVFATLATAIALVMSAFSDLPMDGIMGIVVSVMIMLSGFGIVKDTVDQLLGQPADEELVAKIRELVMENMFCHGMHDLIIHSYGPGNLIGSVHVEVDCHENIMEIHDAIDELERNIYDELQVHMTIHMDPIDYDDEKTNVCRDMMAGILKEIDEGLTMHDFRIVSGPTHTNLIFDVLVPYECKKTEAQIKSEIQQKLAEKQDTYYTVITFDKGYC</sequence>
<dbReference type="InterPro" id="IPR002524">
    <property type="entry name" value="Cation_efflux"/>
</dbReference>
<feature type="transmembrane region" description="Helical" evidence="7">
    <location>
        <begin position="97"/>
        <end position="116"/>
    </location>
</feature>
<keyword evidence="11" id="KW-1185">Reference proteome</keyword>
<dbReference type="Pfam" id="PF16916">
    <property type="entry name" value="ZT_dimer"/>
    <property type="match status" value="1"/>
</dbReference>
<dbReference type="Pfam" id="PF01545">
    <property type="entry name" value="Cation_efflux"/>
    <property type="match status" value="1"/>
</dbReference>
<organism evidence="10 11">
    <name type="scientific">Wujia chipingensis</name>
    <dbReference type="NCBI Taxonomy" id="2763670"/>
    <lineage>
        <taxon>Bacteria</taxon>
        <taxon>Bacillati</taxon>
        <taxon>Bacillota</taxon>
        <taxon>Clostridia</taxon>
        <taxon>Lachnospirales</taxon>
        <taxon>Lachnospiraceae</taxon>
        <taxon>Wujia</taxon>
    </lineage>
</organism>
<feature type="domain" description="Cation efflux protein transmembrane" evidence="8">
    <location>
        <begin position="31"/>
        <end position="223"/>
    </location>
</feature>
<feature type="transmembrane region" description="Helical" evidence="7">
    <location>
        <begin position="128"/>
        <end position="151"/>
    </location>
</feature>
<evidence type="ECO:0000256" key="4">
    <source>
        <dbReference type="ARBA" id="ARBA00022692"/>
    </source>
</evidence>
<dbReference type="RefSeq" id="WP_118544855.1">
    <property type="nucleotide sequence ID" value="NZ_CP060632.1"/>
</dbReference>
<dbReference type="PANTHER" id="PTHR43840:SF15">
    <property type="entry name" value="MITOCHONDRIAL METAL TRANSPORTER 1-RELATED"/>
    <property type="match status" value="1"/>
</dbReference>
<evidence type="ECO:0000256" key="6">
    <source>
        <dbReference type="ARBA" id="ARBA00023136"/>
    </source>
</evidence>
<dbReference type="InterPro" id="IPR050291">
    <property type="entry name" value="CDF_Transporter"/>
</dbReference>
<evidence type="ECO:0000256" key="2">
    <source>
        <dbReference type="ARBA" id="ARBA00008114"/>
    </source>
</evidence>
<evidence type="ECO:0000259" key="9">
    <source>
        <dbReference type="Pfam" id="PF16916"/>
    </source>
</evidence>
<dbReference type="InterPro" id="IPR058533">
    <property type="entry name" value="Cation_efflux_TM"/>
</dbReference>
<feature type="transmembrane region" description="Helical" evidence="7">
    <location>
        <begin position="27"/>
        <end position="54"/>
    </location>
</feature>
<keyword evidence="4 7" id="KW-0812">Transmembrane</keyword>
<evidence type="ECO:0000259" key="8">
    <source>
        <dbReference type="Pfam" id="PF01545"/>
    </source>
</evidence>
<feature type="transmembrane region" description="Helical" evidence="7">
    <location>
        <begin position="197"/>
        <end position="215"/>
    </location>
</feature>
<dbReference type="SUPFAM" id="SSF161111">
    <property type="entry name" value="Cation efflux protein transmembrane domain-like"/>
    <property type="match status" value="1"/>
</dbReference>
<evidence type="ECO:0000256" key="5">
    <source>
        <dbReference type="ARBA" id="ARBA00022989"/>
    </source>
</evidence>
<dbReference type="EMBL" id="CP060632">
    <property type="protein sequence ID" value="QNL98796.1"/>
    <property type="molecule type" value="Genomic_DNA"/>
</dbReference>
<dbReference type="InterPro" id="IPR027470">
    <property type="entry name" value="Cation_efflux_CTD"/>
</dbReference>
<comment type="subcellular location">
    <subcellularLocation>
        <location evidence="1">Membrane</location>
        <topology evidence="1">Multi-pass membrane protein</topology>
    </subcellularLocation>
</comment>
<dbReference type="InterPro" id="IPR027469">
    <property type="entry name" value="Cation_efflux_TMD_sf"/>
</dbReference>
<keyword evidence="3" id="KW-0813">Transport</keyword>
<accession>A0A7G9FJR5</accession>
<dbReference type="FunFam" id="1.20.1510.10:FF:000006">
    <property type="entry name" value="Divalent cation efflux transporter"/>
    <property type="match status" value="1"/>
</dbReference>
<proteinExistence type="inferred from homology"/>
<dbReference type="NCBIfam" id="TIGR01297">
    <property type="entry name" value="CDF"/>
    <property type="match status" value="1"/>
</dbReference>
<dbReference type="Proteomes" id="UP000515819">
    <property type="component" value="Chromosome"/>
</dbReference>
<dbReference type="GO" id="GO:0016020">
    <property type="term" value="C:membrane"/>
    <property type="evidence" value="ECO:0007669"/>
    <property type="project" value="UniProtKB-SubCell"/>
</dbReference>
<name>A0A7G9FJR5_9FIRM</name>
<reference evidence="10 11" key="1">
    <citation type="submission" date="2020-08" db="EMBL/GenBank/DDBJ databases">
        <authorList>
            <person name="Liu C."/>
            <person name="Sun Q."/>
        </authorList>
    </citation>
    <scope>NUCLEOTIDE SEQUENCE [LARGE SCALE GENOMIC DNA]</scope>
    <source>
        <strain evidence="10 11">NSJ-4</strain>
    </source>
</reference>